<sequence>MPAFLHLCNCLLPRKCVQTSWWSSRKCRPFHITKLKTGEDICMLSPFGIFNVSALCIIYVACLICLNMILKISFSFIFDIS</sequence>
<evidence type="ECO:0000313" key="2">
    <source>
        <dbReference type="EMBL" id="BAH93909.1"/>
    </source>
</evidence>
<reference evidence="3" key="2">
    <citation type="journal article" date="2008" name="Nucleic Acids Res.">
        <title>The rice annotation project database (RAP-DB): 2008 update.</title>
        <authorList>
            <consortium name="The rice annotation project (RAP)"/>
        </authorList>
    </citation>
    <scope>GENOME REANNOTATION</scope>
    <source>
        <strain evidence="3">cv. Nipponbare</strain>
    </source>
</reference>
<evidence type="ECO:0000256" key="1">
    <source>
        <dbReference type="SAM" id="Phobius"/>
    </source>
</evidence>
<gene>
    <name evidence="2" type="ordered locus">Os07g0452801</name>
</gene>
<name>A0A0P0X5E4_ORYSJ</name>
<proteinExistence type="predicted"/>
<reference evidence="2 3" key="1">
    <citation type="journal article" date="2005" name="Nature">
        <title>The map-based sequence of the rice genome.</title>
        <authorList>
            <consortium name="International rice genome sequencing project (IRGSP)"/>
            <person name="Matsumoto T."/>
            <person name="Wu J."/>
            <person name="Kanamori H."/>
            <person name="Katayose Y."/>
            <person name="Fujisawa M."/>
            <person name="Namiki N."/>
            <person name="Mizuno H."/>
            <person name="Yamamoto K."/>
            <person name="Antonio B.A."/>
            <person name="Baba T."/>
            <person name="Sakata K."/>
            <person name="Nagamura Y."/>
            <person name="Aoki H."/>
            <person name="Arikawa K."/>
            <person name="Arita K."/>
            <person name="Bito T."/>
            <person name="Chiden Y."/>
            <person name="Fujitsuka N."/>
            <person name="Fukunaka R."/>
            <person name="Hamada M."/>
            <person name="Harada C."/>
            <person name="Hayashi A."/>
            <person name="Hijishita S."/>
            <person name="Honda M."/>
            <person name="Hosokawa S."/>
            <person name="Ichikawa Y."/>
            <person name="Idonuma A."/>
            <person name="Iijima M."/>
            <person name="Ikeda M."/>
            <person name="Ikeno M."/>
            <person name="Ito K."/>
            <person name="Ito S."/>
            <person name="Ito T."/>
            <person name="Ito Y."/>
            <person name="Ito Y."/>
            <person name="Iwabuchi A."/>
            <person name="Kamiya K."/>
            <person name="Karasawa W."/>
            <person name="Kurita K."/>
            <person name="Katagiri S."/>
            <person name="Kikuta A."/>
            <person name="Kobayashi H."/>
            <person name="Kobayashi N."/>
            <person name="Machita K."/>
            <person name="Maehara T."/>
            <person name="Masukawa M."/>
            <person name="Mizubayashi T."/>
            <person name="Mukai Y."/>
            <person name="Nagasaki H."/>
            <person name="Nagata Y."/>
            <person name="Naito S."/>
            <person name="Nakashima M."/>
            <person name="Nakama Y."/>
            <person name="Nakamichi Y."/>
            <person name="Nakamura M."/>
            <person name="Meguro A."/>
            <person name="Negishi M."/>
            <person name="Ohta I."/>
            <person name="Ohta T."/>
            <person name="Okamoto M."/>
            <person name="Ono N."/>
            <person name="Saji S."/>
            <person name="Sakaguchi M."/>
            <person name="Sakai K."/>
            <person name="Shibata M."/>
            <person name="Shimokawa T."/>
            <person name="Song J."/>
            <person name="Takazaki Y."/>
            <person name="Terasawa K."/>
            <person name="Tsugane M."/>
            <person name="Tsuji K."/>
            <person name="Ueda S."/>
            <person name="Waki K."/>
            <person name="Yamagata H."/>
            <person name="Yamamoto M."/>
            <person name="Yamamoto S."/>
            <person name="Yamane H."/>
            <person name="Yoshiki S."/>
            <person name="Yoshihara R."/>
            <person name="Yukawa K."/>
            <person name="Zhong H."/>
            <person name="Yano M."/>
            <person name="Yuan Q."/>
            <person name="Ouyang S."/>
            <person name="Liu J."/>
            <person name="Jones K.M."/>
            <person name="Gansberger K."/>
            <person name="Moffat K."/>
            <person name="Hill J."/>
            <person name="Bera J."/>
            <person name="Fadrosh D."/>
            <person name="Jin S."/>
            <person name="Johri S."/>
            <person name="Kim M."/>
            <person name="Overton L."/>
            <person name="Reardon M."/>
            <person name="Tsitrin T."/>
            <person name="Vuong H."/>
            <person name="Weaver B."/>
            <person name="Ciecko A."/>
            <person name="Tallon L."/>
            <person name="Jackson J."/>
            <person name="Pai G."/>
            <person name="Aken S.V."/>
            <person name="Utterback T."/>
            <person name="Reidmuller S."/>
            <person name="Feldblyum T."/>
            <person name="Hsiao J."/>
            <person name="Zismann V."/>
            <person name="Iobst S."/>
            <person name="de Vazeille A.R."/>
            <person name="Buell C.R."/>
            <person name="Ying K."/>
            <person name="Li Y."/>
            <person name="Lu T."/>
            <person name="Huang Y."/>
            <person name="Zhao Q."/>
            <person name="Feng Q."/>
            <person name="Zhang L."/>
            <person name="Zhu J."/>
            <person name="Weng Q."/>
            <person name="Mu J."/>
            <person name="Lu Y."/>
            <person name="Fan D."/>
            <person name="Liu Y."/>
            <person name="Guan J."/>
            <person name="Zhang Y."/>
            <person name="Yu S."/>
            <person name="Liu X."/>
            <person name="Zhang Y."/>
            <person name="Hong G."/>
            <person name="Han B."/>
            <person name="Choisne N."/>
            <person name="Demange N."/>
            <person name="Orjeda G."/>
            <person name="Samain S."/>
            <person name="Cattolico L."/>
            <person name="Pelletier E."/>
            <person name="Couloux A."/>
            <person name="Segurens B."/>
            <person name="Wincker P."/>
            <person name="D'Hont A."/>
            <person name="Scarpelli C."/>
            <person name="Weissenbach J."/>
            <person name="Salanoubat M."/>
            <person name="Quetier F."/>
            <person name="Yu Y."/>
            <person name="Kim H.R."/>
            <person name="Rambo T."/>
            <person name="Currie J."/>
            <person name="Collura K."/>
            <person name="Luo M."/>
            <person name="Yang T."/>
            <person name="Ammiraju J.S.S."/>
            <person name="Engler F."/>
            <person name="Soderlund C."/>
            <person name="Wing R.A."/>
            <person name="Palmer L.E."/>
            <person name="de la Bastide M."/>
            <person name="Spiegel L."/>
            <person name="Nascimento L."/>
            <person name="Zutavern T."/>
            <person name="O'Shaughnessy A."/>
            <person name="Dike S."/>
            <person name="Dedhia N."/>
            <person name="Preston R."/>
            <person name="Balija V."/>
            <person name="McCombie W.R."/>
            <person name="Chow T."/>
            <person name="Chen H."/>
            <person name="Chung M."/>
            <person name="Chen C."/>
            <person name="Shaw J."/>
            <person name="Wu H."/>
            <person name="Hsiao K."/>
            <person name="Chao Y."/>
            <person name="Chu M."/>
            <person name="Cheng C."/>
            <person name="Hour A."/>
            <person name="Lee P."/>
            <person name="Lin S."/>
            <person name="Lin Y."/>
            <person name="Liou J."/>
            <person name="Liu S."/>
            <person name="Hsing Y."/>
            <person name="Raghuvanshi S."/>
            <person name="Mohanty A."/>
            <person name="Bharti A.K."/>
            <person name="Gaur A."/>
            <person name="Gupta V."/>
            <person name="Kumar D."/>
            <person name="Ravi V."/>
            <person name="Vij S."/>
            <person name="Kapur A."/>
            <person name="Khurana P."/>
            <person name="Khurana P."/>
            <person name="Khurana J.P."/>
            <person name="Tyagi A.K."/>
            <person name="Gaikwad K."/>
            <person name="Singh A."/>
            <person name="Dalal V."/>
            <person name="Srivastava S."/>
            <person name="Dixit A."/>
            <person name="Pal A.K."/>
            <person name="Ghazi I.A."/>
            <person name="Yadav M."/>
            <person name="Pandit A."/>
            <person name="Bhargava A."/>
            <person name="Sureshbabu K."/>
            <person name="Batra K."/>
            <person name="Sharma T.R."/>
            <person name="Mohapatra T."/>
            <person name="Singh N.K."/>
            <person name="Messing J."/>
            <person name="Nelson A.B."/>
            <person name="Fuks G."/>
            <person name="Kavchok S."/>
            <person name="Keizer G."/>
            <person name="Linton E."/>
            <person name="Llaca V."/>
            <person name="Song R."/>
            <person name="Tanyolac B."/>
            <person name="Young S."/>
            <person name="Ho-Il K."/>
            <person name="Hahn J.H."/>
            <person name="Sangsakoo G."/>
            <person name="Vanavichit A."/>
            <person name="de Mattos Luiz.A.T."/>
            <person name="Zimmer P.D."/>
            <person name="Malone G."/>
            <person name="Dellagostin O."/>
            <person name="de Oliveira A.C."/>
            <person name="Bevan M."/>
            <person name="Bancroft I."/>
            <person name="Minx P."/>
            <person name="Cordum H."/>
            <person name="Wilson R."/>
            <person name="Cheng Z."/>
            <person name="Jin W."/>
            <person name="Jiang J."/>
            <person name="Leong S.A."/>
            <person name="Iwama H."/>
            <person name="Gojobori T."/>
            <person name="Itoh T."/>
            <person name="Niimura Y."/>
            <person name="Fujii Y."/>
            <person name="Habara T."/>
            <person name="Sakai H."/>
            <person name="Sato Y."/>
            <person name="Wilson G."/>
            <person name="Kumar K."/>
            <person name="McCouch S."/>
            <person name="Juretic N."/>
            <person name="Hoen D."/>
            <person name="Wright S."/>
            <person name="Bruskiewich R."/>
            <person name="Bureau T."/>
            <person name="Miyao A."/>
            <person name="Hirochika H."/>
            <person name="Nishikawa T."/>
            <person name="Kadowaki K."/>
            <person name="Sugiura M."/>
            <person name="Burr B."/>
            <person name="Sasaki T."/>
        </authorList>
    </citation>
    <scope>NUCLEOTIDE SEQUENCE [LARGE SCALE GENOMIC DNA]</scope>
    <source>
        <strain evidence="3">cv. Nipponbare</strain>
    </source>
</reference>
<feature type="transmembrane region" description="Helical" evidence="1">
    <location>
        <begin position="49"/>
        <end position="70"/>
    </location>
</feature>
<dbReference type="Gramene" id="Os07t0452801-01">
    <property type="protein sequence ID" value="Os07t0452801-01"/>
    <property type="gene ID" value="Os07g0452801"/>
</dbReference>
<dbReference type="KEGG" id="dosa:Os07g0452801"/>
<dbReference type="Proteomes" id="UP000000763">
    <property type="component" value="Chromosome 7"/>
</dbReference>
<accession>A0A0P0X5E4</accession>
<dbReference type="SMR" id="A0A0P0X5E4"/>
<protein>
    <submittedName>
        <fullName evidence="2">Os07g0452801 protein</fullName>
    </submittedName>
</protein>
<keyword evidence="1" id="KW-0812">Transmembrane</keyword>
<evidence type="ECO:0000313" key="3">
    <source>
        <dbReference type="Proteomes" id="UP000000763"/>
    </source>
</evidence>
<dbReference type="EMBL" id="AP008213">
    <property type="protein sequence ID" value="BAH93909.1"/>
    <property type="molecule type" value="Genomic_DNA"/>
</dbReference>
<dbReference type="AlphaFoldDB" id="A0A0P0X5E4"/>
<organism evidence="2 3">
    <name type="scientific">Oryza sativa subsp. japonica</name>
    <name type="common">Rice</name>
    <dbReference type="NCBI Taxonomy" id="39947"/>
    <lineage>
        <taxon>Eukaryota</taxon>
        <taxon>Viridiplantae</taxon>
        <taxon>Streptophyta</taxon>
        <taxon>Embryophyta</taxon>
        <taxon>Tracheophyta</taxon>
        <taxon>Spermatophyta</taxon>
        <taxon>Magnoliopsida</taxon>
        <taxon>Liliopsida</taxon>
        <taxon>Poales</taxon>
        <taxon>Poaceae</taxon>
        <taxon>BOP clade</taxon>
        <taxon>Oryzoideae</taxon>
        <taxon>Oryzeae</taxon>
        <taxon>Oryzinae</taxon>
        <taxon>Oryza</taxon>
        <taxon>Oryza sativa</taxon>
    </lineage>
</organism>
<keyword evidence="1" id="KW-0472">Membrane</keyword>
<keyword evidence="1" id="KW-1133">Transmembrane helix</keyword>